<dbReference type="SUPFAM" id="SSF53474">
    <property type="entry name" value="alpha/beta-Hydrolases"/>
    <property type="match status" value="1"/>
</dbReference>
<dbReference type="PANTHER" id="PTHR11731">
    <property type="entry name" value="PROTEASE FAMILY S9B,C DIPEPTIDYL-PEPTIDASE IV-RELATED"/>
    <property type="match status" value="1"/>
</dbReference>
<dbReference type="InterPro" id="IPR029058">
    <property type="entry name" value="AB_hydrolase_fold"/>
</dbReference>
<comment type="caution">
    <text evidence="4">The sequence shown here is derived from an EMBL/GenBank/DDBJ whole genome shotgun (WGS) entry which is preliminary data.</text>
</comment>
<sequence>MRFIASFDPRSVAAALALLALSPVSAGTPGDADAWALRYAEFDKYVPEREGEWIVDLDMGAIFAGGGSDVVFHKGPKRSGEVRLASPQTQSSRVLVGDGALRASLAAAGAFSDRNEAVGVQDYLGKSGALIVSVGDKRWRYDLASGKASREPDARVQGVLSPDGRFRVISRDFNLVLVDTGSGREVPLTSDGSHDRRYGINYPRLGYQVKAGMESPPMTVEAYWSQDSSTLLTHRLDRNQATLHEGVQPRPPGGGGPKRFRYVYPTAGAAKLPLFRPLLIDVASRTTKLLDVPAQELLFPISPSLSWQGGRVHYQWTRRGYGELKLIEVDPASGKAVTRIREAMQPNVTATATSIRSAPALGGALLISERSGWAQLYLIRNGDPVEGGRRLTQGAWEVSEVLHVSDDDVLVSGVGRETGVNPYFRMLYRVGLDGSIVNLTPEPLDHRVTVSEDGRWFIDRMSSPTQPTRTLLRSTADGRIAMELGRADPSAMTASGFTPPEVFETLAGDGKTTLYAMIYRPSRFDPSRRYPVIDHLYTGPNTHRFRENYERNVSGMATALAQLGAVVVTIDARGTSQRGRAFRLPSYRNLTGVGIEDHVRVLRAMRDKYPYLDLDRVGVIGGSAGGYDAFRFMAHRPDVFKVGVSQSGNHDLRLDKAWWPEAWMGLADDADWTRNSNLTYADKLQGKLLLVHGDIDDNVPLESTLALSRALDRAGKAHETVVLPNVGHQITGPAFNDLVRSFFKRELLDPEPDGRAARQERARSM</sequence>
<protein>
    <submittedName>
        <fullName evidence="4">Prolyl oligopeptidase family serine peptidase</fullName>
    </submittedName>
</protein>
<organism evidence="4 5">
    <name type="scientific">Lysobacter firmicutimachus</name>
    <dbReference type="NCBI Taxonomy" id="1792846"/>
    <lineage>
        <taxon>Bacteria</taxon>
        <taxon>Pseudomonadati</taxon>
        <taxon>Pseudomonadota</taxon>
        <taxon>Gammaproteobacteria</taxon>
        <taxon>Lysobacterales</taxon>
        <taxon>Lysobacteraceae</taxon>
        <taxon>Lysobacter</taxon>
    </lineage>
</organism>
<feature type="chain" id="PRO_5046394874" evidence="1">
    <location>
        <begin position="27"/>
        <end position="765"/>
    </location>
</feature>
<feature type="domain" description="Peptidase S9 prolyl oligopeptidase catalytic" evidence="2">
    <location>
        <begin position="556"/>
        <end position="734"/>
    </location>
</feature>
<accession>A0ABU8D584</accession>
<dbReference type="EMBL" id="JBANDL010000002">
    <property type="protein sequence ID" value="MEI2456166.1"/>
    <property type="molecule type" value="Genomic_DNA"/>
</dbReference>
<dbReference type="RefSeq" id="WP_336132316.1">
    <property type="nucleotide sequence ID" value="NZ_JBANDL010000002.1"/>
</dbReference>
<keyword evidence="5" id="KW-1185">Reference proteome</keyword>
<gene>
    <name evidence="4" type="ORF">V2J18_15995</name>
</gene>
<name>A0ABU8D584_9GAMM</name>
<evidence type="ECO:0000256" key="1">
    <source>
        <dbReference type="SAM" id="SignalP"/>
    </source>
</evidence>
<keyword evidence="1" id="KW-0732">Signal</keyword>
<evidence type="ECO:0000259" key="3">
    <source>
        <dbReference type="Pfam" id="PF00930"/>
    </source>
</evidence>
<dbReference type="InterPro" id="IPR002469">
    <property type="entry name" value="Peptidase_S9B_N"/>
</dbReference>
<reference evidence="4 5" key="1">
    <citation type="submission" date="2024-02" db="EMBL/GenBank/DDBJ databases">
        <title>Lysobacter Genome Sequencing and Mining.</title>
        <authorList>
            <person name="Bierman J."/>
            <person name="Walker M.C."/>
        </authorList>
    </citation>
    <scope>NUCLEOTIDE SEQUENCE [LARGE SCALE GENOMIC DNA]</scope>
    <source>
        <strain evidence="4 5">PB6250</strain>
    </source>
</reference>
<dbReference type="Gene3D" id="3.40.50.1820">
    <property type="entry name" value="alpha/beta hydrolase"/>
    <property type="match status" value="1"/>
</dbReference>
<dbReference type="InterPro" id="IPR050278">
    <property type="entry name" value="Serine_Prot_S9B/DPPIV"/>
</dbReference>
<proteinExistence type="predicted"/>
<dbReference type="PANTHER" id="PTHR11731:SF193">
    <property type="entry name" value="DIPEPTIDYL PEPTIDASE 9"/>
    <property type="match status" value="1"/>
</dbReference>
<evidence type="ECO:0000313" key="5">
    <source>
        <dbReference type="Proteomes" id="UP001387215"/>
    </source>
</evidence>
<dbReference type="SUPFAM" id="SSF82171">
    <property type="entry name" value="DPP6 N-terminal domain-like"/>
    <property type="match status" value="1"/>
</dbReference>
<feature type="domain" description="Dipeptidylpeptidase IV N-terminal" evidence="3">
    <location>
        <begin position="139"/>
        <end position="467"/>
    </location>
</feature>
<dbReference type="Proteomes" id="UP001387215">
    <property type="component" value="Unassembled WGS sequence"/>
</dbReference>
<evidence type="ECO:0000259" key="2">
    <source>
        <dbReference type="Pfam" id="PF00326"/>
    </source>
</evidence>
<dbReference type="Gene3D" id="2.140.10.30">
    <property type="entry name" value="Dipeptidylpeptidase IV, N-terminal domain"/>
    <property type="match status" value="1"/>
</dbReference>
<dbReference type="Pfam" id="PF00930">
    <property type="entry name" value="DPPIV_N"/>
    <property type="match status" value="1"/>
</dbReference>
<dbReference type="Pfam" id="PF00326">
    <property type="entry name" value="Peptidase_S9"/>
    <property type="match status" value="1"/>
</dbReference>
<feature type="signal peptide" evidence="1">
    <location>
        <begin position="1"/>
        <end position="26"/>
    </location>
</feature>
<dbReference type="InterPro" id="IPR001375">
    <property type="entry name" value="Peptidase_S9_cat"/>
</dbReference>
<evidence type="ECO:0000313" key="4">
    <source>
        <dbReference type="EMBL" id="MEI2456166.1"/>
    </source>
</evidence>